<gene>
    <name evidence="4" type="ORF">F0U60_38475</name>
</gene>
<dbReference type="SUPFAM" id="SSF54637">
    <property type="entry name" value="Thioesterase/thiol ester dehydrase-isomerase"/>
    <property type="match status" value="1"/>
</dbReference>
<evidence type="ECO:0000256" key="2">
    <source>
        <dbReference type="ARBA" id="ARBA00022801"/>
    </source>
</evidence>
<dbReference type="EMBL" id="CP043494">
    <property type="protein sequence ID" value="WNG49355.1"/>
    <property type="molecule type" value="Genomic_DNA"/>
</dbReference>
<dbReference type="NCBIfam" id="TIGR00369">
    <property type="entry name" value="unchar_dom_1"/>
    <property type="match status" value="1"/>
</dbReference>
<organism evidence="4 5">
    <name type="scientific">Archangium minus</name>
    <dbReference type="NCBI Taxonomy" id="83450"/>
    <lineage>
        <taxon>Bacteria</taxon>
        <taxon>Pseudomonadati</taxon>
        <taxon>Myxococcota</taxon>
        <taxon>Myxococcia</taxon>
        <taxon>Myxococcales</taxon>
        <taxon>Cystobacterineae</taxon>
        <taxon>Archangiaceae</taxon>
        <taxon>Archangium</taxon>
    </lineage>
</organism>
<evidence type="ECO:0000259" key="3">
    <source>
        <dbReference type="Pfam" id="PF03061"/>
    </source>
</evidence>
<protein>
    <submittedName>
        <fullName evidence="4">PaaI family thioesterase</fullName>
    </submittedName>
</protein>
<keyword evidence="5" id="KW-1185">Reference proteome</keyword>
<proteinExistence type="inferred from homology"/>
<dbReference type="PANTHER" id="PTHR21660">
    <property type="entry name" value="THIOESTERASE SUPERFAMILY MEMBER-RELATED"/>
    <property type="match status" value="1"/>
</dbReference>
<sequence>MMMPSSSWSSRCASPTEETWHCRRYAPRRFARTYAAPSPRAMGSPRRVSCWCRPARCRRHPAARFDAWLARTCILVVSCPCLVHGVAAGERKCMGQEGCTMTEDTRPGSRSRTVSWADIHEIGAHARKEDYLQGWAEGRYPPPPICESMGIRLVEVGRGRAVFTGTPAEYHYNPMGTVHGGMLSTLIDSACGIACMSLLPHGSRWTTVNLSVSFFRVVTEATGLIRCEGVAVHHGRKIVVADATILSPDGEQVASGRATCLVLDAPR</sequence>
<dbReference type="Gene3D" id="3.10.129.10">
    <property type="entry name" value="Hotdog Thioesterase"/>
    <property type="match status" value="1"/>
</dbReference>
<dbReference type="Proteomes" id="UP001611383">
    <property type="component" value="Chromosome"/>
</dbReference>
<evidence type="ECO:0000313" key="5">
    <source>
        <dbReference type="Proteomes" id="UP001611383"/>
    </source>
</evidence>
<dbReference type="Pfam" id="PF03061">
    <property type="entry name" value="4HBT"/>
    <property type="match status" value="1"/>
</dbReference>
<comment type="similarity">
    <text evidence="1">Belongs to the thioesterase PaaI family.</text>
</comment>
<name>A0ABY9X1T4_9BACT</name>
<keyword evidence="2" id="KW-0378">Hydrolase</keyword>
<evidence type="ECO:0000313" key="4">
    <source>
        <dbReference type="EMBL" id="WNG49355.1"/>
    </source>
</evidence>
<dbReference type="InterPro" id="IPR039298">
    <property type="entry name" value="ACOT13"/>
</dbReference>
<feature type="domain" description="Thioesterase" evidence="3">
    <location>
        <begin position="175"/>
        <end position="253"/>
    </location>
</feature>
<dbReference type="InterPro" id="IPR003736">
    <property type="entry name" value="PAAI_dom"/>
</dbReference>
<dbReference type="CDD" id="cd03443">
    <property type="entry name" value="PaaI_thioesterase"/>
    <property type="match status" value="1"/>
</dbReference>
<dbReference type="PANTHER" id="PTHR21660:SF1">
    <property type="entry name" value="ACYL-COENZYME A THIOESTERASE 13"/>
    <property type="match status" value="1"/>
</dbReference>
<reference evidence="4 5" key="1">
    <citation type="submission" date="2019-08" db="EMBL/GenBank/DDBJ databases">
        <title>Archangium and Cystobacter genomes.</title>
        <authorList>
            <person name="Chen I.-C.K."/>
            <person name="Wielgoss S."/>
        </authorList>
    </citation>
    <scope>NUCLEOTIDE SEQUENCE [LARGE SCALE GENOMIC DNA]</scope>
    <source>
        <strain evidence="4 5">Cbm 6</strain>
    </source>
</reference>
<evidence type="ECO:0000256" key="1">
    <source>
        <dbReference type="ARBA" id="ARBA00008324"/>
    </source>
</evidence>
<accession>A0ABY9X1T4</accession>
<dbReference type="InterPro" id="IPR006683">
    <property type="entry name" value="Thioestr_dom"/>
</dbReference>
<dbReference type="InterPro" id="IPR029069">
    <property type="entry name" value="HotDog_dom_sf"/>
</dbReference>